<keyword evidence="1" id="KW-0812">Transmembrane</keyword>
<dbReference type="Gene3D" id="1.10.167.10">
    <property type="entry name" value="Regulator of G-protein Signalling 4, domain 2"/>
    <property type="match status" value="2"/>
</dbReference>
<dbReference type="SUPFAM" id="SSF48097">
    <property type="entry name" value="Regulator of G-protein signaling, RGS"/>
    <property type="match status" value="2"/>
</dbReference>
<keyword evidence="1" id="KW-0472">Membrane</keyword>
<dbReference type="GO" id="GO:0005886">
    <property type="term" value="C:plasma membrane"/>
    <property type="evidence" value="ECO:0007669"/>
    <property type="project" value="TreeGrafter"/>
</dbReference>
<dbReference type="CDD" id="cd12804">
    <property type="entry name" value="AKAP10_AKB"/>
    <property type="match status" value="1"/>
</dbReference>
<evidence type="ECO:0000313" key="4">
    <source>
        <dbReference type="Proteomes" id="UP001372834"/>
    </source>
</evidence>
<comment type="caution">
    <text evidence="3">The sequence shown here is derived from an EMBL/GenBank/DDBJ whole genome shotgun (WGS) entry which is preliminary data.</text>
</comment>
<dbReference type="PANTHER" id="PTHR13155">
    <property type="entry name" value="A-KINASE ANCHOR PROTEINS"/>
    <property type="match status" value="1"/>
</dbReference>
<dbReference type="SMART" id="SM00315">
    <property type="entry name" value="RGS"/>
    <property type="match status" value="2"/>
</dbReference>
<dbReference type="InterPro" id="IPR036305">
    <property type="entry name" value="RGS_sf"/>
</dbReference>
<sequence>MIGYLETNNDSTTDCKPSKVRFMSFFTIRAYCVLFFLITLIPYSCHVSVLNNFTNFNLHLLLGQRGSSVTSGSSPTIPSPNIKNFGSPVHNGIGFPLGSFTAQIKQLEELIKEDPIEITSSRLSKTLVEVINDSEAFTYFIQYLETVGQGAMIKFILDVESFNSALSNVDSNSMTCSTQCSNFAIIENNLKDILISEINDMKLLNNESTDLSKFSNGDNGGDSSCDNSISLGNLSDQRTEDIANEGKDDLEENKLITKLLDCAKKSESSADAVKIFNKYFNHKAPLKINIDAGVYRRLLENLCTTVNKNTFVEVKQCILNTIEKEHFNDYLKSECHCKYQIDVLTSKKVCISDILFNEVALFYFMEFLEQEGCTSFVEFWMSALNFQQQYEELSADYNRMQVQNDAMVLYEKYFSLQATTPLNLGDYIRTKVEESICSEQGPLPNCFEYPRRLIVKFLEVNYFQAFLQSELYFKYLSELISTIQTSPLLGRRSRISGVDSDGSSDISISTTNTLLASEDPVSQRKLYRHFNSSSLSIDTQQLYDPDSLWQRGPKRPGLNFGRVNELGRFETDLEPEPDRKEESRITKAVKKLVNLNEDKSKEEMAWQVAAMIVRDVTNITMPPSTDS</sequence>
<dbReference type="InterPro" id="IPR016137">
    <property type="entry name" value="RGS"/>
</dbReference>
<dbReference type="PROSITE" id="PS50132">
    <property type="entry name" value="RGS"/>
    <property type="match status" value="1"/>
</dbReference>
<dbReference type="GO" id="GO:0008104">
    <property type="term" value="P:intracellular protein localization"/>
    <property type="evidence" value="ECO:0007669"/>
    <property type="project" value="TreeGrafter"/>
</dbReference>
<evidence type="ECO:0000259" key="2">
    <source>
        <dbReference type="PROSITE" id="PS50132"/>
    </source>
</evidence>
<dbReference type="InterPro" id="IPR044926">
    <property type="entry name" value="RGS_subdomain_2"/>
</dbReference>
<keyword evidence="1" id="KW-1133">Transmembrane helix</keyword>
<dbReference type="FunFam" id="1.10.167.10:FF:000005">
    <property type="entry name" value="Putative A-kinase anchor protein 10 mitochondrial"/>
    <property type="match status" value="1"/>
</dbReference>
<dbReference type="EMBL" id="JAWJWE010000037">
    <property type="protein sequence ID" value="KAK6625571.1"/>
    <property type="molecule type" value="Genomic_DNA"/>
</dbReference>
<dbReference type="CDD" id="cd08721">
    <property type="entry name" value="RGS_AKAP2_2"/>
    <property type="match status" value="1"/>
</dbReference>
<dbReference type="Pfam" id="PF00615">
    <property type="entry name" value="RGS"/>
    <property type="match status" value="2"/>
</dbReference>
<protein>
    <recommendedName>
        <fullName evidence="2">RGS domain-containing protein</fullName>
    </recommendedName>
</protein>
<dbReference type="Proteomes" id="UP001372834">
    <property type="component" value="Unassembled WGS sequence"/>
</dbReference>
<dbReference type="GO" id="GO:0051018">
    <property type="term" value="F:protein kinase A binding"/>
    <property type="evidence" value="ECO:0007669"/>
    <property type="project" value="InterPro"/>
</dbReference>
<evidence type="ECO:0000256" key="1">
    <source>
        <dbReference type="SAM" id="Phobius"/>
    </source>
</evidence>
<dbReference type="GO" id="GO:0005739">
    <property type="term" value="C:mitochondrion"/>
    <property type="evidence" value="ECO:0007669"/>
    <property type="project" value="TreeGrafter"/>
</dbReference>
<dbReference type="InterPro" id="IPR037719">
    <property type="entry name" value="AKAP10_AKB_dom"/>
</dbReference>
<feature type="domain" description="RGS" evidence="2">
    <location>
        <begin position="350"/>
        <end position="476"/>
    </location>
</feature>
<dbReference type="AlphaFoldDB" id="A0AAN8RV00"/>
<feature type="transmembrane region" description="Helical" evidence="1">
    <location>
        <begin position="26"/>
        <end position="44"/>
    </location>
</feature>
<accession>A0AAN8RV00</accession>
<dbReference type="PANTHER" id="PTHR13155:SF1">
    <property type="entry name" value="A-KINASE ANCHOR PROTEIN 10, MITOCHONDRIAL"/>
    <property type="match status" value="1"/>
</dbReference>
<name>A0AAN8RV00_POLSC</name>
<evidence type="ECO:0000313" key="3">
    <source>
        <dbReference type="EMBL" id="KAK6625571.1"/>
    </source>
</evidence>
<gene>
    <name evidence="3" type="ORF">RUM43_005870</name>
</gene>
<proteinExistence type="predicted"/>
<organism evidence="3 4">
    <name type="scientific">Polyplax serrata</name>
    <name type="common">Common mouse louse</name>
    <dbReference type="NCBI Taxonomy" id="468196"/>
    <lineage>
        <taxon>Eukaryota</taxon>
        <taxon>Metazoa</taxon>
        <taxon>Ecdysozoa</taxon>
        <taxon>Arthropoda</taxon>
        <taxon>Hexapoda</taxon>
        <taxon>Insecta</taxon>
        <taxon>Pterygota</taxon>
        <taxon>Neoptera</taxon>
        <taxon>Paraneoptera</taxon>
        <taxon>Psocodea</taxon>
        <taxon>Troctomorpha</taxon>
        <taxon>Phthiraptera</taxon>
        <taxon>Anoplura</taxon>
        <taxon>Polyplacidae</taxon>
        <taxon>Polyplax</taxon>
    </lineage>
</organism>
<reference evidence="3 4" key="1">
    <citation type="submission" date="2023-10" db="EMBL/GenBank/DDBJ databases">
        <title>Genomes of two closely related lineages of the louse Polyplax serrata with different host specificities.</title>
        <authorList>
            <person name="Martinu J."/>
            <person name="Tarabai H."/>
            <person name="Stefka J."/>
            <person name="Hypsa V."/>
        </authorList>
    </citation>
    <scope>NUCLEOTIDE SEQUENCE [LARGE SCALE GENOMIC DNA]</scope>
    <source>
        <strain evidence="3">HR10_N</strain>
    </source>
</reference>
<dbReference type="InterPro" id="IPR052246">
    <property type="entry name" value="Cell_Polariz_PKAAnc"/>
</dbReference>